<reference evidence="1 2" key="1">
    <citation type="submission" date="2016-10" db="EMBL/GenBank/DDBJ databases">
        <authorList>
            <person name="de Groot N.N."/>
        </authorList>
    </citation>
    <scope>NUCLEOTIDE SEQUENCE [LARGE SCALE GENOMIC DNA]</scope>
    <source>
        <strain evidence="1 2">DSM 21800</strain>
    </source>
</reference>
<gene>
    <name evidence="1" type="ORF">SAMN04489812_0920</name>
</gene>
<dbReference type="Proteomes" id="UP000199103">
    <property type="component" value="Chromosome I"/>
</dbReference>
<dbReference type="RefSeq" id="WP_091520574.1">
    <property type="nucleotide sequence ID" value="NZ_LT629772.1"/>
</dbReference>
<dbReference type="STRING" id="630515.SAMN04489812_0920"/>
<evidence type="ECO:0008006" key="3">
    <source>
        <dbReference type="Google" id="ProtNLM"/>
    </source>
</evidence>
<accession>A0A1H1PKJ8</accession>
<sequence length="296" mass="32281">MTITDRTIVDAERAWHELRAERFGKLSEPYSVLAQSGLHWLTESPQRITDLPGRWYVDGGRAALIADEGDSLRRPVTEELIIGTVRLAVPEAGAALFAEFGPLGEGAKRIELIKRTGSYALRIYDPAAVARQEFRGVPAYPFDPAWVVRASFTEYVTPRSITVPGAQTGLEHHREAIGEVWFERDGAEHRLVVFGDHGTSILFSDVTSGAETAPWRILPIELGDPTAGGPADVLLDFNRAVNLPYAFNDFGTCPQPPEDNRIELAVTAGEQAPYRVDLEPALTPVAEEPGIGADAA</sequence>
<proteinExistence type="predicted"/>
<dbReference type="OrthoDB" id="5493262at2"/>
<evidence type="ECO:0000313" key="1">
    <source>
        <dbReference type="EMBL" id="SDS11249.1"/>
    </source>
</evidence>
<protein>
    <recommendedName>
        <fullName evidence="3">DUF1684 domain-containing protein</fullName>
    </recommendedName>
</protein>
<keyword evidence="2" id="KW-1185">Reference proteome</keyword>
<dbReference type="PANTHER" id="PTHR41913">
    <property type="entry name" value="DUF1684 DOMAIN-CONTAINING PROTEIN"/>
    <property type="match status" value="1"/>
</dbReference>
<dbReference type="EMBL" id="LT629772">
    <property type="protein sequence ID" value="SDS11249.1"/>
    <property type="molecule type" value="Genomic_DNA"/>
</dbReference>
<name>A0A1H1PKJ8_9ACTN</name>
<evidence type="ECO:0000313" key="2">
    <source>
        <dbReference type="Proteomes" id="UP000199103"/>
    </source>
</evidence>
<dbReference type="Pfam" id="PF07920">
    <property type="entry name" value="DUF1684"/>
    <property type="match status" value="1"/>
</dbReference>
<dbReference type="AlphaFoldDB" id="A0A1H1PKJ8"/>
<organism evidence="1 2">
    <name type="scientific">Microlunatus soli</name>
    <dbReference type="NCBI Taxonomy" id="630515"/>
    <lineage>
        <taxon>Bacteria</taxon>
        <taxon>Bacillati</taxon>
        <taxon>Actinomycetota</taxon>
        <taxon>Actinomycetes</taxon>
        <taxon>Propionibacteriales</taxon>
        <taxon>Propionibacteriaceae</taxon>
        <taxon>Microlunatus</taxon>
    </lineage>
</organism>
<dbReference type="PANTHER" id="PTHR41913:SF1">
    <property type="entry name" value="DUF1684 DOMAIN-CONTAINING PROTEIN"/>
    <property type="match status" value="1"/>
</dbReference>
<dbReference type="InterPro" id="IPR012467">
    <property type="entry name" value="DUF1684"/>
</dbReference>